<feature type="compositionally biased region" description="Low complexity" evidence="6">
    <location>
        <begin position="168"/>
        <end position="185"/>
    </location>
</feature>
<evidence type="ECO:0000313" key="8">
    <source>
        <dbReference type="EMBL" id="GMR49609.1"/>
    </source>
</evidence>
<keyword evidence="2 5" id="KW-0802">TPR repeat</keyword>
<feature type="region of interest" description="Disordered" evidence="6">
    <location>
        <begin position="246"/>
        <end position="450"/>
    </location>
</feature>
<organism evidence="8 9">
    <name type="scientific">Pristionchus mayeri</name>
    <dbReference type="NCBI Taxonomy" id="1317129"/>
    <lineage>
        <taxon>Eukaryota</taxon>
        <taxon>Metazoa</taxon>
        <taxon>Ecdysozoa</taxon>
        <taxon>Nematoda</taxon>
        <taxon>Chromadorea</taxon>
        <taxon>Rhabditida</taxon>
        <taxon>Rhabditina</taxon>
        <taxon>Diplogasteromorpha</taxon>
        <taxon>Diplogasteroidea</taxon>
        <taxon>Neodiplogasteridae</taxon>
        <taxon>Pristionchus</taxon>
    </lineage>
</organism>
<dbReference type="EMBL" id="BTRK01000004">
    <property type="protein sequence ID" value="GMR49609.1"/>
    <property type="molecule type" value="Genomic_DNA"/>
</dbReference>
<feature type="compositionally biased region" description="Low complexity" evidence="6">
    <location>
        <begin position="324"/>
        <end position="346"/>
    </location>
</feature>
<proteinExistence type="inferred from homology"/>
<feature type="compositionally biased region" description="Polar residues" evidence="6">
    <location>
        <begin position="418"/>
        <end position="438"/>
    </location>
</feature>
<feature type="domain" description="RNA-polymerase II-associated protein 3-like C-terminal" evidence="7">
    <location>
        <begin position="522"/>
        <end position="613"/>
    </location>
</feature>
<evidence type="ECO:0000256" key="5">
    <source>
        <dbReference type="PROSITE-ProRule" id="PRU00339"/>
    </source>
</evidence>
<dbReference type="InterPro" id="IPR051966">
    <property type="entry name" value="RPAP3"/>
</dbReference>
<dbReference type="SUPFAM" id="SSF48452">
    <property type="entry name" value="TPR-like"/>
    <property type="match status" value="1"/>
</dbReference>
<dbReference type="PROSITE" id="PS50005">
    <property type="entry name" value="TPR"/>
    <property type="match status" value="1"/>
</dbReference>
<keyword evidence="1" id="KW-0677">Repeat</keyword>
<comment type="similarity">
    <text evidence="3">Belongs to the RPAP3 family.</text>
</comment>
<sequence length="637" mass="69625">SVMAAPEGQVDRAAIALKKKDLGNAAFKERRYHKAIQLYTESLRMEPNHLVFGNRAQSFIHLHQYELALRDLNEAMRINSTFAKNINRRAKVLSQLGMTSEAIKDSAAVLRLAPKDKAAHAEAMTLNGKENARIVDVKQWNSGEEFEEDEMIEIPITSLEQPTDSSATPPTVSSEESISETTMPPLTDALPADAVVDTVAPAAPSSEDTVEKKEEPVEEPTVPAVDTVSEVLSSETDTDLVTVLEGAPALNDDEVEDTVAPVEDTVEQKKEEEDEARLTEKDTAPEDADATLEDETALEDTVAVETVSPSEDTVAPLAATVLPTSPSMSTRSCTTTTKTSDETYSSALEPGSRTSNETYAKANEPERTSSNASWDEMKDASFSSISDIGSSVASADNYTTSPTTPKETEDEEEEETQRNVTAEGSDQVSIAESSSTASVIAETTLEQKKEEEVAIVEKKEEEATVLKKEEKEATVLEKKDEQATVAMNKDQEVTVVEKPKKEKKGKREVKVAEPSVENPPPARNFSDFCSHFSHLKHNSKAFGKYFLSMSPSSLPSIFSNLLDVEHLKAIVDGLTETANDEVADLSLISSSLFIVSLLPRFDLLVLFMNDDDKKKAFALIDLLPATAETKQIRDHFE</sequence>
<dbReference type="Gene3D" id="1.25.40.10">
    <property type="entry name" value="Tetratricopeptide repeat domain"/>
    <property type="match status" value="1"/>
</dbReference>
<evidence type="ECO:0000256" key="3">
    <source>
        <dbReference type="ARBA" id="ARBA00038275"/>
    </source>
</evidence>
<reference evidence="9" key="1">
    <citation type="submission" date="2022-10" db="EMBL/GenBank/DDBJ databases">
        <title>Genome assembly of Pristionchus species.</title>
        <authorList>
            <person name="Yoshida K."/>
            <person name="Sommer R.J."/>
        </authorList>
    </citation>
    <scope>NUCLEOTIDE SEQUENCE [LARGE SCALE GENOMIC DNA]</scope>
    <source>
        <strain evidence="9">RS5460</strain>
    </source>
</reference>
<dbReference type="InterPro" id="IPR011990">
    <property type="entry name" value="TPR-like_helical_dom_sf"/>
</dbReference>
<dbReference type="Pfam" id="PF13877">
    <property type="entry name" value="RPAP3_C"/>
    <property type="match status" value="1"/>
</dbReference>
<dbReference type="SMART" id="SM00028">
    <property type="entry name" value="TPR"/>
    <property type="match status" value="3"/>
</dbReference>
<feature type="compositionally biased region" description="Polar residues" evidence="6">
    <location>
        <begin position="158"/>
        <end position="167"/>
    </location>
</feature>
<gene>
    <name evidence="8" type="ORF">PMAYCL1PPCAC_19804</name>
</gene>
<evidence type="ECO:0000313" key="9">
    <source>
        <dbReference type="Proteomes" id="UP001328107"/>
    </source>
</evidence>
<evidence type="ECO:0000256" key="6">
    <source>
        <dbReference type="SAM" id="MobiDB-lite"/>
    </source>
</evidence>
<dbReference type="AlphaFoldDB" id="A0AAN5CS68"/>
<feature type="compositionally biased region" description="Basic and acidic residues" evidence="6">
    <location>
        <begin position="266"/>
        <end position="284"/>
    </location>
</feature>
<feature type="non-terminal residue" evidence="8">
    <location>
        <position position="1"/>
    </location>
</feature>
<dbReference type="PANTHER" id="PTHR46423">
    <property type="entry name" value="RNA POLYMERASE II-ASSOCIATED PROTEIN 3"/>
    <property type="match status" value="1"/>
</dbReference>
<evidence type="ECO:0000256" key="2">
    <source>
        <dbReference type="ARBA" id="ARBA00022803"/>
    </source>
</evidence>
<feature type="region of interest" description="Disordered" evidence="6">
    <location>
        <begin position="201"/>
        <end position="223"/>
    </location>
</feature>
<protein>
    <recommendedName>
        <fullName evidence="4">RNA polymerase II-associated protein 3</fullName>
    </recommendedName>
</protein>
<evidence type="ECO:0000259" key="7">
    <source>
        <dbReference type="Pfam" id="PF13877"/>
    </source>
</evidence>
<dbReference type="InterPro" id="IPR019734">
    <property type="entry name" value="TPR_rpt"/>
</dbReference>
<dbReference type="InterPro" id="IPR025986">
    <property type="entry name" value="RPAP3-like_C"/>
</dbReference>
<dbReference type="GO" id="GO:0101031">
    <property type="term" value="C:protein folding chaperone complex"/>
    <property type="evidence" value="ECO:0007669"/>
    <property type="project" value="TreeGrafter"/>
</dbReference>
<dbReference type="Proteomes" id="UP001328107">
    <property type="component" value="Unassembled WGS sequence"/>
</dbReference>
<feature type="region of interest" description="Disordered" evidence="6">
    <location>
        <begin position="158"/>
        <end position="185"/>
    </location>
</feature>
<evidence type="ECO:0000256" key="4">
    <source>
        <dbReference type="ARBA" id="ARBA00040133"/>
    </source>
</evidence>
<keyword evidence="9" id="KW-1185">Reference proteome</keyword>
<dbReference type="PANTHER" id="PTHR46423:SF1">
    <property type="entry name" value="RNA POLYMERASE II-ASSOCIATED PROTEIN 3"/>
    <property type="match status" value="1"/>
</dbReference>
<name>A0AAN5CS68_9BILA</name>
<comment type="caution">
    <text evidence="8">The sequence shown here is derived from an EMBL/GenBank/DDBJ whole genome shotgun (WGS) entry which is preliminary data.</text>
</comment>
<evidence type="ECO:0000256" key="1">
    <source>
        <dbReference type="ARBA" id="ARBA00022737"/>
    </source>
</evidence>
<feature type="repeat" description="TPR" evidence="5">
    <location>
        <begin position="16"/>
        <end position="49"/>
    </location>
</feature>
<accession>A0AAN5CS68</accession>
<feature type="compositionally biased region" description="Low complexity" evidence="6">
    <location>
        <begin position="380"/>
        <end position="405"/>
    </location>
</feature>
<feature type="compositionally biased region" description="Acidic residues" evidence="6">
    <location>
        <begin position="285"/>
        <end position="298"/>
    </location>
</feature>